<proteinExistence type="inferred from homology"/>
<dbReference type="SMART" id="SM00228">
    <property type="entry name" value="PDZ"/>
    <property type="match status" value="2"/>
</dbReference>
<keyword evidence="15" id="KW-1185">Reference proteome</keyword>
<dbReference type="EC" id="3.4.21.107" evidence="4"/>
<dbReference type="InterPro" id="IPR009003">
    <property type="entry name" value="Peptidase_S1_PA"/>
</dbReference>
<feature type="domain" description="PDZ" evidence="13">
    <location>
        <begin position="276"/>
        <end position="326"/>
    </location>
</feature>
<dbReference type="GO" id="GO:0006508">
    <property type="term" value="P:proteolysis"/>
    <property type="evidence" value="ECO:0007669"/>
    <property type="project" value="UniProtKB-KW"/>
</dbReference>
<keyword evidence="7" id="KW-0574">Periplasm</keyword>
<evidence type="ECO:0000256" key="12">
    <source>
        <dbReference type="SAM" id="SignalP"/>
    </source>
</evidence>
<sequence>MLPFLLATLLLAAAPAAALADECGSRATARTAAEFGEAVSRLAPAVVTLRVLRPPRADDEVPGLYAMSGLPLPGGADGREPALERSFSSGFVIGADGWIVSTAHAVYRAQQAFVELADGRQLPARVVGSDLRNDVALLKVQVSGLPVADIAADVQLCAGDALAALGSPFGFERTVTSGVVSAPLRQLPGVHAAPLIQTDVALNPGSSGGPLFDTQGRVVGMSSMIYSDTGIYVGVSFAVPIARVLKVAAALRQGRYPQREMGIVTQPLTAPLAEAFGLADSHGVLVANVRAGSAAALSGLRPGDVVLGAGGAAVDDEAALEDAVAAAPGGVVRLQVWRGRSRHVVAVRTMAGSEPSGGPPQREAEGPERRLGLGIASAAATQQMPAGVYVERAAGSGLLAGLEPGDRITAVNGTDVTTPDAFDAALDAARDRDVVALLVWRNRAPLYIAVRRIAR</sequence>
<evidence type="ECO:0000256" key="4">
    <source>
        <dbReference type="ARBA" id="ARBA00013035"/>
    </source>
</evidence>
<name>A0A923S4A8_9BURK</name>
<evidence type="ECO:0000313" key="14">
    <source>
        <dbReference type="EMBL" id="MBC5763942.1"/>
    </source>
</evidence>
<organism evidence="14 15">
    <name type="scientific">Ramlibacter albus</name>
    <dbReference type="NCBI Taxonomy" id="2079448"/>
    <lineage>
        <taxon>Bacteria</taxon>
        <taxon>Pseudomonadati</taxon>
        <taxon>Pseudomonadota</taxon>
        <taxon>Betaproteobacteria</taxon>
        <taxon>Burkholderiales</taxon>
        <taxon>Comamonadaceae</taxon>
        <taxon>Ramlibacter</taxon>
    </lineage>
</organism>
<dbReference type="PRINTS" id="PR00834">
    <property type="entry name" value="PROTEASES2C"/>
</dbReference>
<dbReference type="Gene3D" id="2.30.42.10">
    <property type="match status" value="2"/>
</dbReference>
<gene>
    <name evidence="14" type="ORF">H8R02_05735</name>
</gene>
<evidence type="ECO:0000256" key="2">
    <source>
        <dbReference type="ARBA" id="ARBA00004418"/>
    </source>
</evidence>
<dbReference type="GO" id="GO:0004252">
    <property type="term" value="F:serine-type endopeptidase activity"/>
    <property type="evidence" value="ECO:0007669"/>
    <property type="project" value="InterPro"/>
</dbReference>
<comment type="similarity">
    <text evidence="3">Belongs to the peptidase S1C family.</text>
</comment>
<evidence type="ECO:0000256" key="3">
    <source>
        <dbReference type="ARBA" id="ARBA00010541"/>
    </source>
</evidence>
<evidence type="ECO:0000259" key="13">
    <source>
        <dbReference type="PROSITE" id="PS50106"/>
    </source>
</evidence>
<evidence type="ECO:0000256" key="5">
    <source>
        <dbReference type="ARBA" id="ARBA00013958"/>
    </source>
</evidence>
<dbReference type="InterPro" id="IPR001940">
    <property type="entry name" value="Peptidase_S1C"/>
</dbReference>
<dbReference type="AlphaFoldDB" id="A0A923S4A8"/>
<dbReference type="EMBL" id="JACORU010000001">
    <property type="protein sequence ID" value="MBC5763942.1"/>
    <property type="molecule type" value="Genomic_DNA"/>
</dbReference>
<dbReference type="SUPFAM" id="SSF50494">
    <property type="entry name" value="Trypsin-like serine proteases"/>
    <property type="match status" value="1"/>
</dbReference>
<keyword evidence="12" id="KW-0732">Signal</keyword>
<dbReference type="Pfam" id="PF13365">
    <property type="entry name" value="Trypsin_2"/>
    <property type="match status" value="1"/>
</dbReference>
<comment type="caution">
    <text evidence="14">The sequence shown here is derived from an EMBL/GenBank/DDBJ whole genome shotgun (WGS) entry which is preliminary data.</text>
</comment>
<dbReference type="Gene3D" id="2.40.10.120">
    <property type="match status" value="1"/>
</dbReference>
<dbReference type="GO" id="GO:0042597">
    <property type="term" value="C:periplasmic space"/>
    <property type="evidence" value="ECO:0007669"/>
    <property type="project" value="UniProtKB-SubCell"/>
</dbReference>
<keyword evidence="8" id="KW-0378">Hydrolase</keyword>
<dbReference type="InterPro" id="IPR001478">
    <property type="entry name" value="PDZ"/>
</dbReference>
<keyword evidence="9" id="KW-0720">Serine protease</keyword>
<keyword evidence="6" id="KW-0645">Protease</keyword>
<evidence type="ECO:0000313" key="15">
    <source>
        <dbReference type="Proteomes" id="UP000596827"/>
    </source>
</evidence>
<dbReference type="Proteomes" id="UP000596827">
    <property type="component" value="Unassembled WGS sequence"/>
</dbReference>
<evidence type="ECO:0000256" key="10">
    <source>
        <dbReference type="ARBA" id="ARBA00023016"/>
    </source>
</evidence>
<evidence type="ECO:0000256" key="6">
    <source>
        <dbReference type="ARBA" id="ARBA00022670"/>
    </source>
</evidence>
<reference evidence="14" key="1">
    <citation type="submission" date="2020-08" db="EMBL/GenBank/DDBJ databases">
        <title>Ramlibacter sp. GTP1 16S ribosomal RNA gene genome sequencing and assembly.</title>
        <authorList>
            <person name="Kang M."/>
        </authorList>
    </citation>
    <scope>NUCLEOTIDE SEQUENCE</scope>
    <source>
        <strain evidence="14">GTP1</strain>
    </source>
</reference>
<protein>
    <recommendedName>
        <fullName evidence="5">Probable periplasmic serine endoprotease DegP-like</fullName>
        <ecNumber evidence="4">3.4.21.107</ecNumber>
    </recommendedName>
    <alternativeName>
        <fullName evidence="11">Protease Do</fullName>
    </alternativeName>
</protein>
<comment type="catalytic activity">
    <reaction evidence="1">
        <text>Acts on substrates that are at least partially unfolded. The cleavage site P1 residue is normally between a pair of hydrophobic residues, such as Val-|-Val.</text>
        <dbReference type="EC" id="3.4.21.107"/>
    </reaction>
</comment>
<dbReference type="InterPro" id="IPR041489">
    <property type="entry name" value="PDZ_6"/>
</dbReference>
<evidence type="ECO:0000256" key="1">
    <source>
        <dbReference type="ARBA" id="ARBA00001772"/>
    </source>
</evidence>
<evidence type="ECO:0000256" key="8">
    <source>
        <dbReference type="ARBA" id="ARBA00022801"/>
    </source>
</evidence>
<accession>A0A923S4A8</accession>
<keyword evidence="10" id="KW-0346">Stress response</keyword>
<comment type="subcellular location">
    <subcellularLocation>
        <location evidence="2">Periplasm</location>
    </subcellularLocation>
</comment>
<dbReference type="RefSeq" id="WP_187080354.1">
    <property type="nucleotide sequence ID" value="NZ_JACORU010000001.1"/>
</dbReference>
<evidence type="ECO:0000256" key="9">
    <source>
        <dbReference type="ARBA" id="ARBA00022825"/>
    </source>
</evidence>
<feature type="domain" description="PDZ" evidence="13">
    <location>
        <begin position="361"/>
        <end position="443"/>
    </location>
</feature>
<dbReference type="InterPro" id="IPR036034">
    <property type="entry name" value="PDZ_sf"/>
</dbReference>
<dbReference type="PANTHER" id="PTHR22939">
    <property type="entry name" value="SERINE PROTEASE FAMILY S1C HTRA-RELATED"/>
    <property type="match status" value="1"/>
</dbReference>
<feature type="signal peptide" evidence="12">
    <location>
        <begin position="1"/>
        <end position="20"/>
    </location>
</feature>
<dbReference type="Pfam" id="PF17820">
    <property type="entry name" value="PDZ_6"/>
    <property type="match status" value="2"/>
</dbReference>
<dbReference type="PROSITE" id="PS50106">
    <property type="entry name" value="PDZ"/>
    <property type="match status" value="2"/>
</dbReference>
<dbReference type="PANTHER" id="PTHR22939:SF130">
    <property type="entry name" value="PERIPLASMIC SERINE ENDOPROTEASE DEGP-LIKE-RELATED"/>
    <property type="match status" value="1"/>
</dbReference>
<evidence type="ECO:0000256" key="11">
    <source>
        <dbReference type="ARBA" id="ARBA00032850"/>
    </source>
</evidence>
<evidence type="ECO:0000256" key="7">
    <source>
        <dbReference type="ARBA" id="ARBA00022764"/>
    </source>
</evidence>
<dbReference type="SUPFAM" id="SSF50156">
    <property type="entry name" value="PDZ domain-like"/>
    <property type="match status" value="2"/>
</dbReference>
<feature type="chain" id="PRO_5037089749" description="Probable periplasmic serine endoprotease DegP-like" evidence="12">
    <location>
        <begin position="21"/>
        <end position="455"/>
    </location>
</feature>